<name>A0A1V4KKI3_PATFA</name>
<organism evidence="1 2">
    <name type="scientific">Patagioenas fasciata monilis</name>
    <dbReference type="NCBI Taxonomy" id="372326"/>
    <lineage>
        <taxon>Eukaryota</taxon>
        <taxon>Metazoa</taxon>
        <taxon>Chordata</taxon>
        <taxon>Craniata</taxon>
        <taxon>Vertebrata</taxon>
        <taxon>Euteleostomi</taxon>
        <taxon>Archelosauria</taxon>
        <taxon>Archosauria</taxon>
        <taxon>Dinosauria</taxon>
        <taxon>Saurischia</taxon>
        <taxon>Theropoda</taxon>
        <taxon>Coelurosauria</taxon>
        <taxon>Aves</taxon>
        <taxon>Neognathae</taxon>
        <taxon>Neoaves</taxon>
        <taxon>Columbimorphae</taxon>
        <taxon>Columbiformes</taxon>
        <taxon>Columbidae</taxon>
        <taxon>Patagioenas</taxon>
    </lineage>
</organism>
<proteinExistence type="predicted"/>
<keyword evidence="2" id="KW-1185">Reference proteome</keyword>
<reference evidence="1 2" key="1">
    <citation type="submission" date="2016-02" db="EMBL/GenBank/DDBJ databases">
        <title>Band-tailed pigeon sequencing and assembly.</title>
        <authorList>
            <person name="Soares A.E."/>
            <person name="Novak B.J."/>
            <person name="Rice E.S."/>
            <person name="O'Connell B."/>
            <person name="Chang D."/>
            <person name="Weber S."/>
            <person name="Shapiro B."/>
        </authorList>
    </citation>
    <scope>NUCLEOTIDE SEQUENCE [LARGE SCALE GENOMIC DNA]</scope>
    <source>
        <strain evidence="1">BTP2013</strain>
        <tissue evidence="1">Blood</tissue>
    </source>
</reference>
<accession>A0A1V4KKI3</accession>
<dbReference type="EMBL" id="LSYS01002950">
    <property type="protein sequence ID" value="OPJ84956.1"/>
    <property type="molecule type" value="Genomic_DNA"/>
</dbReference>
<sequence length="107" mass="11864">MFVMVFLYREQQGACRKDVYLLGGWCQEAPDQESVTCEERFSLITLLLFVLDSPDYTGTCLVFTTPCTSPPCYFGPDQFSPSNKLLQAELLLSMFVALGCAAGKTQA</sequence>
<evidence type="ECO:0000313" key="2">
    <source>
        <dbReference type="Proteomes" id="UP000190648"/>
    </source>
</evidence>
<evidence type="ECO:0000313" key="1">
    <source>
        <dbReference type="EMBL" id="OPJ84956.1"/>
    </source>
</evidence>
<dbReference type="AlphaFoldDB" id="A0A1V4KKI3"/>
<dbReference type="Proteomes" id="UP000190648">
    <property type="component" value="Unassembled WGS sequence"/>
</dbReference>
<protein>
    <submittedName>
        <fullName evidence="1">Uncharacterized protein</fullName>
    </submittedName>
</protein>
<comment type="caution">
    <text evidence="1">The sequence shown here is derived from an EMBL/GenBank/DDBJ whole genome shotgun (WGS) entry which is preliminary data.</text>
</comment>
<gene>
    <name evidence="1" type="ORF">AV530_018007</name>
</gene>